<dbReference type="EMBL" id="AP018933">
    <property type="protein sequence ID" value="BBG31311.1"/>
    <property type="molecule type" value="Genomic_DNA"/>
</dbReference>
<dbReference type="InterPro" id="IPR058829">
    <property type="entry name" value="AcrIF11-like"/>
</dbReference>
<organism evidence="1 2">
    <name type="scientific">Zymobacter palmae</name>
    <dbReference type="NCBI Taxonomy" id="33074"/>
    <lineage>
        <taxon>Bacteria</taxon>
        <taxon>Pseudomonadati</taxon>
        <taxon>Pseudomonadota</taxon>
        <taxon>Gammaproteobacteria</taxon>
        <taxon>Oceanospirillales</taxon>
        <taxon>Halomonadaceae</taxon>
        <taxon>Zymobacter group</taxon>
        <taxon>Zymobacter</taxon>
    </lineage>
</organism>
<accession>A0A348HI59</accession>
<dbReference type="AlphaFoldDB" id="A0A348HI59"/>
<gene>
    <name evidence="1" type="ORF">ZBT109_2581</name>
</gene>
<dbReference type="CDD" id="cd22580">
    <property type="entry name" value="AcrIF11"/>
    <property type="match status" value="1"/>
</dbReference>
<dbReference type="Proteomes" id="UP000267342">
    <property type="component" value="Chromosome"/>
</dbReference>
<name>A0A348HI59_9GAMM</name>
<proteinExistence type="predicted"/>
<dbReference type="OrthoDB" id="8594834at2"/>
<dbReference type="KEGG" id="zpl:ZBT109_2581"/>
<dbReference type="Pfam" id="PF26151">
    <property type="entry name" value="AcrIF11_ADP_ribosyl"/>
    <property type="match status" value="1"/>
</dbReference>
<keyword evidence="2" id="KW-1185">Reference proteome</keyword>
<sequence>MQLFHTSPETEITPSTLGRFDEFLFFSPTIYVMTAGDYHVFVTSLNDSEIIEAGSLWYQDNWEAARPFIDELMGRLSVDEDTAMGLLDGSLSVYDMDIEPEDMADEDWNVQRLTARSAKALGFIGVAVEDEQGAAYMLDVTRIKMEAAK</sequence>
<dbReference type="RefSeq" id="WP_027705017.1">
    <property type="nucleotide sequence ID" value="NZ_AP018933.1"/>
</dbReference>
<reference evidence="1 2" key="1">
    <citation type="submission" date="2018-09" db="EMBL/GenBank/DDBJ databases">
        <title>Zymobacter palmae IAM14233 (=T109) whole genome analysis.</title>
        <authorList>
            <person name="Yanase H."/>
        </authorList>
    </citation>
    <scope>NUCLEOTIDE SEQUENCE [LARGE SCALE GENOMIC DNA]</scope>
    <source>
        <strain evidence="1 2">IAM14233</strain>
    </source>
</reference>
<evidence type="ECO:0000313" key="2">
    <source>
        <dbReference type="Proteomes" id="UP000267342"/>
    </source>
</evidence>
<evidence type="ECO:0000313" key="1">
    <source>
        <dbReference type="EMBL" id="BBG31311.1"/>
    </source>
</evidence>
<protein>
    <submittedName>
        <fullName evidence="1">NAD-dependent aldehyde dehydrogenases</fullName>
    </submittedName>
</protein>